<comment type="caution">
    <text evidence="2">The sequence shown here is derived from an EMBL/GenBank/DDBJ whole genome shotgun (WGS) entry which is preliminary data.</text>
</comment>
<keyword evidence="1" id="KW-0812">Transmembrane</keyword>
<protein>
    <recommendedName>
        <fullName evidence="4">DUF1206 domain-containing protein</fullName>
    </recommendedName>
</protein>
<evidence type="ECO:0000313" key="3">
    <source>
        <dbReference type="Proteomes" id="UP001083770"/>
    </source>
</evidence>
<feature type="transmembrane region" description="Helical" evidence="1">
    <location>
        <begin position="64"/>
        <end position="81"/>
    </location>
</feature>
<evidence type="ECO:0008006" key="4">
    <source>
        <dbReference type="Google" id="ProtNLM"/>
    </source>
</evidence>
<dbReference type="RefSeq" id="WP_269402599.1">
    <property type="nucleotide sequence ID" value="NZ_JAPWGW010000003.1"/>
</dbReference>
<keyword evidence="3" id="KW-1185">Reference proteome</keyword>
<organism evidence="2 3">
    <name type="scientific">Henriciella marina</name>
    <dbReference type="NCBI Taxonomy" id="453851"/>
    <lineage>
        <taxon>Bacteria</taxon>
        <taxon>Pseudomonadati</taxon>
        <taxon>Pseudomonadota</taxon>
        <taxon>Alphaproteobacteria</taxon>
        <taxon>Hyphomonadales</taxon>
        <taxon>Hyphomonadaceae</taxon>
        <taxon>Henriciella</taxon>
    </lineage>
</organism>
<dbReference type="Proteomes" id="UP001083770">
    <property type="component" value="Unassembled WGS sequence"/>
</dbReference>
<evidence type="ECO:0000256" key="1">
    <source>
        <dbReference type="SAM" id="Phobius"/>
    </source>
</evidence>
<proteinExistence type="predicted"/>
<evidence type="ECO:0000313" key="2">
    <source>
        <dbReference type="EMBL" id="MCZ4298527.1"/>
    </source>
</evidence>
<reference evidence="2" key="1">
    <citation type="submission" date="2022-12" db="EMBL/GenBank/DDBJ databases">
        <title>Bacterial isolates from different developmental stages of Nematostella vectensis.</title>
        <authorList>
            <person name="Fraune S."/>
        </authorList>
    </citation>
    <scope>NUCLEOTIDE SEQUENCE</scope>
    <source>
        <strain evidence="2">G21632-S1</strain>
    </source>
</reference>
<feature type="transmembrane region" description="Helical" evidence="1">
    <location>
        <begin position="107"/>
        <end position="133"/>
    </location>
</feature>
<sequence length="142" mass="16022">MSDDRYGPMEGLTPDETRRRTAIRYILRRRGRAHKQRANSGTVQKSWAEYSEVNFKPTGSRSGWIGFGLFLLSLVPIYLALKHVPWSQTIEGSTPFDNGPATLVTKLLTFGIFLPVIGLTVLALIFISVSSLWKILRSNLKR</sequence>
<dbReference type="EMBL" id="JAPWGW010000003">
    <property type="protein sequence ID" value="MCZ4298527.1"/>
    <property type="molecule type" value="Genomic_DNA"/>
</dbReference>
<keyword evidence="1" id="KW-1133">Transmembrane helix</keyword>
<gene>
    <name evidence="2" type="ORF">O4G74_10690</name>
</gene>
<accession>A0ABT4LVX3</accession>
<name>A0ABT4LVX3_9PROT</name>
<keyword evidence="1" id="KW-0472">Membrane</keyword>